<evidence type="ECO:0000313" key="2">
    <source>
        <dbReference type="EMBL" id="MEB3372202.1"/>
    </source>
</evidence>
<proteinExistence type="predicted"/>
<keyword evidence="3" id="KW-1185">Reference proteome</keyword>
<gene>
    <name evidence="2" type="ORF">R4I43_32860</name>
</gene>
<name>A0ABU6AKV4_9PSEU</name>
<feature type="region of interest" description="Disordered" evidence="1">
    <location>
        <begin position="37"/>
        <end position="58"/>
    </location>
</feature>
<sequence length="58" mass="6155">MSEVPLIALDPLAADHHGEAARMRRAGTVVRVLLPGGVVGGERSPSTRRWPNSSPIRG</sequence>
<organism evidence="2 3">
    <name type="scientific">Saccharopolyspora mangrovi</name>
    <dbReference type="NCBI Taxonomy" id="3082379"/>
    <lineage>
        <taxon>Bacteria</taxon>
        <taxon>Bacillati</taxon>
        <taxon>Actinomycetota</taxon>
        <taxon>Actinomycetes</taxon>
        <taxon>Pseudonocardiales</taxon>
        <taxon>Pseudonocardiaceae</taxon>
        <taxon>Saccharopolyspora</taxon>
    </lineage>
</organism>
<accession>A0ABU6AKV4</accession>
<evidence type="ECO:0000313" key="3">
    <source>
        <dbReference type="Proteomes" id="UP001327093"/>
    </source>
</evidence>
<evidence type="ECO:0000256" key="1">
    <source>
        <dbReference type="SAM" id="MobiDB-lite"/>
    </source>
</evidence>
<dbReference type="EMBL" id="JAWLNX010000039">
    <property type="protein sequence ID" value="MEB3372202.1"/>
    <property type="molecule type" value="Genomic_DNA"/>
</dbReference>
<reference evidence="2 3" key="1">
    <citation type="submission" date="2023-10" db="EMBL/GenBank/DDBJ databases">
        <title>Saccharopolyspora sp. nov., isolated from mangrove soil.</title>
        <authorList>
            <person name="Lu Y."/>
            <person name="Liu W."/>
        </authorList>
    </citation>
    <scope>NUCLEOTIDE SEQUENCE [LARGE SCALE GENOMIC DNA]</scope>
    <source>
        <strain evidence="2 3">S2-29</strain>
    </source>
</reference>
<dbReference type="RefSeq" id="WP_324269620.1">
    <property type="nucleotide sequence ID" value="NZ_JAWLNX010000039.1"/>
</dbReference>
<dbReference type="Proteomes" id="UP001327093">
    <property type="component" value="Unassembled WGS sequence"/>
</dbReference>
<comment type="caution">
    <text evidence="2">The sequence shown here is derived from an EMBL/GenBank/DDBJ whole genome shotgun (WGS) entry which is preliminary data.</text>
</comment>
<feature type="compositionally biased region" description="Polar residues" evidence="1">
    <location>
        <begin position="47"/>
        <end position="58"/>
    </location>
</feature>
<protein>
    <submittedName>
        <fullName evidence="2">Uncharacterized protein</fullName>
    </submittedName>
</protein>